<evidence type="ECO:0000313" key="2">
    <source>
        <dbReference type="EMBL" id="MFC4907846.1"/>
    </source>
</evidence>
<dbReference type="EMBL" id="JBHSIT010000003">
    <property type="protein sequence ID" value="MFC4907846.1"/>
    <property type="molecule type" value="Genomic_DNA"/>
</dbReference>
<organism evidence="2 3">
    <name type="scientific">Actinomadura gamaensis</name>
    <dbReference type="NCBI Taxonomy" id="1763541"/>
    <lineage>
        <taxon>Bacteria</taxon>
        <taxon>Bacillati</taxon>
        <taxon>Actinomycetota</taxon>
        <taxon>Actinomycetes</taxon>
        <taxon>Streptosporangiales</taxon>
        <taxon>Thermomonosporaceae</taxon>
        <taxon>Actinomadura</taxon>
    </lineage>
</organism>
<evidence type="ECO:0000256" key="1">
    <source>
        <dbReference type="SAM" id="SignalP"/>
    </source>
</evidence>
<accession>A0ABV9TUQ9</accession>
<feature type="chain" id="PRO_5045653119" description="Lipoprotein" evidence="1">
    <location>
        <begin position="32"/>
        <end position="119"/>
    </location>
</feature>
<sequence length="119" mass="12221">MARRIGAGLRFGRAVVGAVLLAACSSGVAHSHSPSHSRDATPFTGTWRTDTTTMTVAPDGGLRFKSAVDCSGRVGRAASGGYRFAMTCGPSTMTGTAQAPASGTFTITWADGDSSQYTR</sequence>
<feature type="signal peptide" evidence="1">
    <location>
        <begin position="1"/>
        <end position="31"/>
    </location>
</feature>
<reference evidence="3" key="1">
    <citation type="journal article" date="2019" name="Int. J. Syst. Evol. Microbiol.">
        <title>The Global Catalogue of Microorganisms (GCM) 10K type strain sequencing project: providing services to taxonomists for standard genome sequencing and annotation.</title>
        <authorList>
            <consortium name="The Broad Institute Genomics Platform"/>
            <consortium name="The Broad Institute Genome Sequencing Center for Infectious Disease"/>
            <person name="Wu L."/>
            <person name="Ma J."/>
        </authorList>
    </citation>
    <scope>NUCLEOTIDE SEQUENCE [LARGE SCALE GENOMIC DNA]</scope>
    <source>
        <strain evidence="3">KLKA75</strain>
    </source>
</reference>
<evidence type="ECO:0008006" key="4">
    <source>
        <dbReference type="Google" id="ProtNLM"/>
    </source>
</evidence>
<gene>
    <name evidence="2" type="ORF">ACFPCY_10975</name>
</gene>
<proteinExistence type="predicted"/>
<dbReference type="RefSeq" id="WP_378253973.1">
    <property type="nucleotide sequence ID" value="NZ_JBHSIT010000003.1"/>
</dbReference>
<evidence type="ECO:0000313" key="3">
    <source>
        <dbReference type="Proteomes" id="UP001595872"/>
    </source>
</evidence>
<dbReference type="PROSITE" id="PS51257">
    <property type="entry name" value="PROKAR_LIPOPROTEIN"/>
    <property type="match status" value="1"/>
</dbReference>
<dbReference type="Proteomes" id="UP001595872">
    <property type="component" value="Unassembled WGS sequence"/>
</dbReference>
<name>A0ABV9TUQ9_9ACTN</name>
<keyword evidence="1" id="KW-0732">Signal</keyword>
<keyword evidence="3" id="KW-1185">Reference proteome</keyword>
<protein>
    <recommendedName>
        <fullName evidence="4">Lipoprotein</fullName>
    </recommendedName>
</protein>
<comment type="caution">
    <text evidence="2">The sequence shown here is derived from an EMBL/GenBank/DDBJ whole genome shotgun (WGS) entry which is preliminary data.</text>
</comment>